<evidence type="ECO:0000256" key="1">
    <source>
        <dbReference type="SAM" id="MobiDB-lite"/>
    </source>
</evidence>
<protein>
    <submittedName>
        <fullName evidence="2">Uncharacterized protein</fullName>
    </submittedName>
</protein>
<evidence type="ECO:0000313" key="3">
    <source>
        <dbReference type="Proteomes" id="UP000256964"/>
    </source>
</evidence>
<feature type="compositionally biased region" description="Pro residues" evidence="1">
    <location>
        <begin position="397"/>
        <end position="407"/>
    </location>
</feature>
<sequence length="407" mass="42695">MSASPLATTSIIGSGLHHRADVRRPHGGFPSSSMTYISLHINAATHLPSFRLPLSSPCSASPSGSSARTAHPVSGRRGQGLKDSRNMAAVRPKLAVLPFGGAVYARSMKDSPASDFLDMRSNPSSPAVESFSAISKGKAVSVPQPSVKKMRRRVALLSGVHLNLPNSPVVGPTPPSSSTAWTFTAEWDSTQDEIVFSDLERANAPGGSASSGTRFFPSAIPFDVNEDEMEIELFSLPPPLSVAPHLTDMSPSTSSSSSSASSSPSSPALSDIFDLYTTTPSTRSFSSDADDSASTAPSSPADTPSPTSLSPPSYKDSRFDPPAISVTFFQEDESQDGYVTHTTHFQGASSGRVTGVVVAPVSAFEPVSWTPFLNEKSRAVSRAPYSAAVSSRARARPLPPLPVRSSS</sequence>
<name>A0A371CJG7_9APHY</name>
<keyword evidence="3" id="KW-1185">Reference proteome</keyword>
<proteinExistence type="predicted"/>
<reference evidence="2 3" key="1">
    <citation type="journal article" date="2018" name="Biotechnol. Biofuels">
        <title>Integrative visual omics of the white-rot fungus Polyporus brumalis exposes the biotechnological potential of its oxidative enzymes for delignifying raw plant biomass.</title>
        <authorList>
            <person name="Miyauchi S."/>
            <person name="Rancon A."/>
            <person name="Drula E."/>
            <person name="Hage H."/>
            <person name="Chaduli D."/>
            <person name="Favel A."/>
            <person name="Grisel S."/>
            <person name="Henrissat B."/>
            <person name="Herpoel-Gimbert I."/>
            <person name="Ruiz-Duenas F.J."/>
            <person name="Chevret D."/>
            <person name="Hainaut M."/>
            <person name="Lin J."/>
            <person name="Wang M."/>
            <person name="Pangilinan J."/>
            <person name="Lipzen A."/>
            <person name="Lesage-Meessen L."/>
            <person name="Navarro D."/>
            <person name="Riley R."/>
            <person name="Grigoriev I.V."/>
            <person name="Zhou S."/>
            <person name="Raouche S."/>
            <person name="Rosso M.N."/>
        </authorList>
    </citation>
    <scope>NUCLEOTIDE SEQUENCE [LARGE SCALE GENOMIC DNA]</scope>
    <source>
        <strain evidence="2 3">BRFM 1820</strain>
    </source>
</reference>
<dbReference type="OrthoDB" id="2745553at2759"/>
<evidence type="ECO:0000313" key="2">
    <source>
        <dbReference type="EMBL" id="RDX40418.1"/>
    </source>
</evidence>
<organism evidence="2 3">
    <name type="scientific">Lentinus brumalis</name>
    <dbReference type="NCBI Taxonomy" id="2498619"/>
    <lineage>
        <taxon>Eukaryota</taxon>
        <taxon>Fungi</taxon>
        <taxon>Dikarya</taxon>
        <taxon>Basidiomycota</taxon>
        <taxon>Agaricomycotina</taxon>
        <taxon>Agaricomycetes</taxon>
        <taxon>Polyporales</taxon>
        <taxon>Polyporaceae</taxon>
        <taxon>Lentinus</taxon>
    </lineage>
</organism>
<dbReference type="AlphaFoldDB" id="A0A371CJG7"/>
<feature type="compositionally biased region" description="Low complexity" evidence="1">
    <location>
        <begin position="250"/>
        <end position="267"/>
    </location>
</feature>
<gene>
    <name evidence="2" type="ORF">OH76DRAFT_338600</name>
</gene>
<dbReference type="EMBL" id="KZ857557">
    <property type="protein sequence ID" value="RDX40418.1"/>
    <property type="molecule type" value="Genomic_DNA"/>
</dbReference>
<feature type="compositionally biased region" description="Low complexity" evidence="1">
    <location>
        <begin position="55"/>
        <end position="67"/>
    </location>
</feature>
<feature type="region of interest" description="Disordered" evidence="1">
    <location>
        <begin position="386"/>
        <end position="407"/>
    </location>
</feature>
<feature type="compositionally biased region" description="Low complexity" evidence="1">
    <location>
        <begin position="282"/>
        <end position="313"/>
    </location>
</feature>
<accession>A0A371CJG7</accession>
<feature type="region of interest" description="Disordered" evidence="1">
    <location>
        <begin position="55"/>
        <end position="86"/>
    </location>
</feature>
<feature type="region of interest" description="Disordered" evidence="1">
    <location>
        <begin position="282"/>
        <end position="318"/>
    </location>
</feature>
<feature type="region of interest" description="Disordered" evidence="1">
    <location>
        <begin position="244"/>
        <end position="267"/>
    </location>
</feature>
<dbReference type="Proteomes" id="UP000256964">
    <property type="component" value="Unassembled WGS sequence"/>
</dbReference>